<gene>
    <name evidence="1" type="ORF">PM001_LOCUS10974</name>
</gene>
<name>A0AAV1TU16_9STRA</name>
<accession>A0AAV1TU16</accession>
<evidence type="ECO:0000313" key="2">
    <source>
        <dbReference type="Proteomes" id="UP001162060"/>
    </source>
</evidence>
<reference evidence="1" key="1">
    <citation type="submission" date="2024-01" db="EMBL/GenBank/DDBJ databases">
        <authorList>
            <person name="Webb A."/>
        </authorList>
    </citation>
    <scope>NUCLEOTIDE SEQUENCE</scope>
    <source>
        <strain evidence="1">Pm1</strain>
    </source>
</reference>
<evidence type="ECO:0000313" key="1">
    <source>
        <dbReference type="EMBL" id="CAK7925824.1"/>
    </source>
</evidence>
<protein>
    <recommendedName>
        <fullName evidence="3">DUF4219 domain-containing protein</fullName>
    </recommendedName>
</protein>
<proteinExistence type="predicted"/>
<evidence type="ECO:0008006" key="3">
    <source>
        <dbReference type="Google" id="ProtNLM"/>
    </source>
</evidence>
<organism evidence="1 2">
    <name type="scientific">Peronospora matthiolae</name>
    <dbReference type="NCBI Taxonomy" id="2874970"/>
    <lineage>
        <taxon>Eukaryota</taxon>
        <taxon>Sar</taxon>
        <taxon>Stramenopiles</taxon>
        <taxon>Oomycota</taxon>
        <taxon>Peronosporomycetes</taxon>
        <taxon>Peronosporales</taxon>
        <taxon>Peronosporaceae</taxon>
        <taxon>Peronospora</taxon>
    </lineage>
</organism>
<dbReference type="Pfam" id="PF14223">
    <property type="entry name" value="Retrotran_gag_2"/>
    <property type="match status" value="1"/>
</dbReference>
<dbReference type="AlphaFoldDB" id="A0AAV1TU16"/>
<dbReference type="Proteomes" id="UP001162060">
    <property type="component" value="Unassembled WGS sequence"/>
</dbReference>
<sequence length="147" mass="16633">MSSTTNASSNVSIDQFNGYNYAIWSRYMRSVYLTKSVWYVVNREATPTLTDPRASEYYIKASSVAFGVMLLHLNADYHHVLDSCEEAWVAWTRLKTLYGGSQKAGRIFLKRQLFCTKMDEGASVMHHCNKVLNVSAKLSGISAKMED</sequence>
<dbReference type="EMBL" id="CAKLBY020000091">
    <property type="protein sequence ID" value="CAK7925824.1"/>
    <property type="molecule type" value="Genomic_DNA"/>
</dbReference>
<comment type="caution">
    <text evidence="1">The sequence shown here is derived from an EMBL/GenBank/DDBJ whole genome shotgun (WGS) entry which is preliminary data.</text>
</comment>